<dbReference type="KEGG" id="ker:91098871"/>
<gene>
    <name evidence="2" type="ORF">V865_000067</name>
</gene>
<dbReference type="GeneID" id="91098871"/>
<proteinExistence type="predicted"/>
<dbReference type="Proteomes" id="UP001358614">
    <property type="component" value="Chromosome 1"/>
</dbReference>
<name>A0AAX4K7X1_9TREE</name>
<dbReference type="EMBL" id="CP144089">
    <property type="protein sequence ID" value="WWD02029.1"/>
    <property type="molecule type" value="Genomic_DNA"/>
</dbReference>
<evidence type="ECO:0000313" key="2">
    <source>
        <dbReference type="EMBL" id="WWD02029.1"/>
    </source>
</evidence>
<feature type="signal peptide" evidence="1">
    <location>
        <begin position="1"/>
        <end position="18"/>
    </location>
</feature>
<evidence type="ECO:0000256" key="1">
    <source>
        <dbReference type="SAM" id="SignalP"/>
    </source>
</evidence>
<evidence type="ECO:0000313" key="3">
    <source>
        <dbReference type="Proteomes" id="UP001358614"/>
    </source>
</evidence>
<keyword evidence="1" id="KW-0732">Signal</keyword>
<reference evidence="2 3" key="1">
    <citation type="submission" date="2024-01" db="EMBL/GenBank/DDBJ databases">
        <title>Comparative genomics of Cryptococcus and Kwoniella reveals pathogenesis evolution and contrasting modes of karyotype evolution via chromosome fusion or intercentromeric recombination.</title>
        <authorList>
            <person name="Coelho M.A."/>
            <person name="David-Palma M."/>
            <person name="Shea T."/>
            <person name="Bowers K."/>
            <person name="McGinley-Smith S."/>
            <person name="Mohammad A.W."/>
            <person name="Gnirke A."/>
            <person name="Yurkov A.M."/>
            <person name="Nowrousian M."/>
            <person name="Sun S."/>
            <person name="Cuomo C.A."/>
            <person name="Heitman J."/>
        </authorList>
    </citation>
    <scope>NUCLEOTIDE SEQUENCE [LARGE SCALE GENOMIC DNA]</scope>
    <source>
        <strain evidence="2 3">PYCC6329</strain>
    </source>
</reference>
<sequence length="276" mass="30960">MHAIAILSSMLLPTLAVAEGMAKIKINLPDLSTYRDYYNYDDFVWGGDSKEIEFSQIQIMDEFAIKFKWITWVDNGGDYTHGSSVWNMNCYAQSTATYIGTAEWTLCQDGENPITGTANSPGRVWCPADQGECEDALRRCGLAGDSIQVKINLPPTGEYRDWENSADYKGGGDTKVHTFNRQQIQDDFAIKFHYTVWEPMEDGQDYRHGSKRWDMTCYVKATDTTDTLIPEFTLTDVLKKPIEVNVGGPAILWCPADQGTCIKKDCQVPNIDSTAA</sequence>
<dbReference type="AlphaFoldDB" id="A0AAX4K7X1"/>
<dbReference type="RefSeq" id="XP_066079996.1">
    <property type="nucleotide sequence ID" value="XM_066223899.1"/>
</dbReference>
<organism evidence="2 3">
    <name type="scientific">Kwoniella europaea PYCC6329</name>
    <dbReference type="NCBI Taxonomy" id="1423913"/>
    <lineage>
        <taxon>Eukaryota</taxon>
        <taxon>Fungi</taxon>
        <taxon>Dikarya</taxon>
        <taxon>Basidiomycota</taxon>
        <taxon>Agaricomycotina</taxon>
        <taxon>Tremellomycetes</taxon>
        <taxon>Tremellales</taxon>
        <taxon>Cryptococcaceae</taxon>
        <taxon>Kwoniella</taxon>
    </lineage>
</organism>
<feature type="chain" id="PRO_5043444394" evidence="1">
    <location>
        <begin position="19"/>
        <end position="276"/>
    </location>
</feature>
<accession>A0AAX4K7X1</accession>
<protein>
    <submittedName>
        <fullName evidence="2">Uncharacterized protein</fullName>
    </submittedName>
</protein>
<keyword evidence="3" id="KW-1185">Reference proteome</keyword>